<dbReference type="Proteomes" id="UP000216857">
    <property type="component" value="Unassembled WGS sequence"/>
</dbReference>
<comment type="similarity">
    <text evidence="1">Belongs to the HipA Ser/Thr kinase family.</text>
</comment>
<evidence type="ECO:0000259" key="4">
    <source>
        <dbReference type="Pfam" id="PF07804"/>
    </source>
</evidence>
<evidence type="ECO:0000256" key="2">
    <source>
        <dbReference type="ARBA" id="ARBA00022679"/>
    </source>
</evidence>
<dbReference type="AlphaFoldDB" id="A0A261RQ80"/>
<gene>
    <name evidence="5" type="ORF">CAL26_05420</name>
</gene>
<dbReference type="GO" id="GO:0004674">
    <property type="term" value="F:protein serine/threonine kinase activity"/>
    <property type="evidence" value="ECO:0007669"/>
    <property type="project" value="TreeGrafter"/>
</dbReference>
<organism evidence="5 6">
    <name type="scientific">Bordetella genomosp. 9</name>
    <dbReference type="NCBI Taxonomy" id="1416803"/>
    <lineage>
        <taxon>Bacteria</taxon>
        <taxon>Pseudomonadati</taxon>
        <taxon>Pseudomonadota</taxon>
        <taxon>Betaproteobacteria</taxon>
        <taxon>Burkholderiales</taxon>
        <taxon>Alcaligenaceae</taxon>
        <taxon>Bordetella</taxon>
    </lineage>
</organism>
<feature type="domain" description="HipA-like C-terminal" evidence="4">
    <location>
        <begin position="166"/>
        <end position="377"/>
    </location>
</feature>
<keyword evidence="6" id="KW-1185">Reference proteome</keyword>
<dbReference type="PANTHER" id="PTHR37419">
    <property type="entry name" value="SERINE/THREONINE-PROTEIN KINASE TOXIN HIPA"/>
    <property type="match status" value="1"/>
</dbReference>
<accession>A0A261RQ80</accession>
<dbReference type="Gene3D" id="1.10.1070.20">
    <property type="match status" value="1"/>
</dbReference>
<dbReference type="EMBL" id="NEVJ01000001">
    <property type="protein sequence ID" value="OZI26760.1"/>
    <property type="molecule type" value="Genomic_DNA"/>
</dbReference>
<keyword evidence="2" id="KW-0808">Transferase</keyword>
<dbReference type="InterPro" id="IPR012893">
    <property type="entry name" value="HipA-like_C"/>
</dbReference>
<dbReference type="Pfam" id="PF07804">
    <property type="entry name" value="HipA_C"/>
    <property type="match status" value="1"/>
</dbReference>
<proteinExistence type="inferred from homology"/>
<evidence type="ECO:0000313" key="5">
    <source>
        <dbReference type="EMBL" id="OZI26760.1"/>
    </source>
</evidence>
<evidence type="ECO:0000256" key="3">
    <source>
        <dbReference type="ARBA" id="ARBA00022777"/>
    </source>
</evidence>
<dbReference type="GO" id="GO:0005829">
    <property type="term" value="C:cytosol"/>
    <property type="evidence" value="ECO:0007669"/>
    <property type="project" value="TreeGrafter"/>
</dbReference>
<name>A0A261RQ80_9BORD</name>
<comment type="caution">
    <text evidence="5">The sequence shown here is derived from an EMBL/GenBank/DDBJ whole genome shotgun (WGS) entry which is preliminary data.</text>
</comment>
<dbReference type="OrthoDB" id="9805913at2"/>
<dbReference type="PANTHER" id="PTHR37419:SF8">
    <property type="entry name" value="TOXIN YJJJ"/>
    <property type="match status" value="1"/>
</dbReference>
<protein>
    <submittedName>
        <fullName evidence="5">Protein kinase</fullName>
    </submittedName>
</protein>
<dbReference type="InterPro" id="IPR052028">
    <property type="entry name" value="HipA_Ser/Thr_kinase"/>
</dbReference>
<evidence type="ECO:0000313" key="6">
    <source>
        <dbReference type="Proteomes" id="UP000216857"/>
    </source>
</evidence>
<evidence type="ECO:0000256" key="1">
    <source>
        <dbReference type="ARBA" id="ARBA00010164"/>
    </source>
</evidence>
<keyword evidence="3 5" id="KW-0418">Kinase</keyword>
<dbReference type="RefSeq" id="WP_094845853.1">
    <property type="nucleotide sequence ID" value="NZ_NEVJ01000001.1"/>
</dbReference>
<reference evidence="5" key="1">
    <citation type="submission" date="2017-05" db="EMBL/GenBank/DDBJ databases">
        <title>Complete and WGS of Bordetella genogroups.</title>
        <authorList>
            <person name="Spilker T."/>
            <person name="Lipuma J."/>
        </authorList>
    </citation>
    <scope>NUCLEOTIDE SEQUENCE</scope>
    <source>
        <strain evidence="5">AU21707</strain>
    </source>
</reference>
<sequence>MNTSKPLYVYLQRPDSDEWVTVGRYNRRDETGVFRYAPSYLEAGLPWSIDPVNMPLLGGIDLLAHRYRGLHDALRDTCPDSWGRLLLQRQYGLPDNSPDIEYLRRARNGDLWGALAIGTSRRPSIDVIQSPRLPQLEELTDELLALYERRPPVHPGLRKMLMATPSLGGARPKGTLQDDDLCWLVKPLLPSDVVDIPVLEHFAMRWAASAGLNVAPTVHHSEGISVLRVLRFDRHGARRTMAISGATLLSTEYPGAARASWSYPRLAEQLRQIGAPVEDQIELFDRMVFNAIVGNDDDHPRNHAAIYCADEKRWRLSPAFDIVPDPESTPRMLSMQLSEGRFDIDREAVLAGAAHFGLFDKHAADAHLQALVQRIADAYGKVDAELPPALRRLLDDRLAHNLHLLHG</sequence>